<gene>
    <name evidence="1" type="ORF">DB43_BF00020</name>
</gene>
<accession>A0A0C1E3N2</accession>
<proteinExistence type="predicted"/>
<dbReference type="EMBL" id="JSAM01000135">
    <property type="protein sequence ID" value="KIA76077.1"/>
    <property type="molecule type" value="Genomic_DNA"/>
</dbReference>
<comment type="caution">
    <text evidence="1">The sequence shown here is derived from an EMBL/GenBank/DDBJ whole genome shotgun (WGS) entry which is preliminary data.</text>
</comment>
<reference evidence="1 2" key="1">
    <citation type="journal article" date="2014" name="Mol. Biol. Evol.">
        <title>Massive expansion of Ubiquitination-related gene families within the Chlamydiae.</title>
        <authorList>
            <person name="Domman D."/>
            <person name="Collingro A."/>
            <person name="Lagkouvardos I."/>
            <person name="Gehre L."/>
            <person name="Weinmaier T."/>
            <person name="Rattei T."/>
            <person name="Subtil A."/>
            <person name="Horn M."/>
        </authorList>
    </citation>
    <scope>NUCLEOTIDE SEQUENCE [LARGE SCALE GENOMIC DNA]</scope>
    <source>
        <strain evidence="1 2">OEW1</strain>
    </source>
</reference>
<protein>
    <submittedName>
        <fullName evidence="1">Uncharacterized protein</fullName>
    </submittedName>
</protein>
<sequence>MPVALWQVNRPPRVRRVTFLLMPVGSTSQCSVQVLGFNVPCRLTPLCCLIRFLFVRPAFCLRLPSDSTSQWTPLPLASTSPCRVCRGLSPLSHLV</sequence>
<evidence type="ECO:0000313" key="1">
    <source>
        <dbReference type="EMBL" id="KIA76077.1"/>
    </source>
</evidence>
<evidence type="ECO:0000313" key="2">
    <source>
        <dbReference type="Proteomes" id="UP000031307"/>
    </source>
</evidence>
<organism evidence="1 2">
    <name type="scientific">Parachlamydia acanthamoebae</name>
    <dbReference type="NCBI Taxonomy" id="83552"/>
    <lineage>
        <taxon>Bacteria</taxon>
        <taxon>Pseudomonadati</taxon>
        <taxon>Chlamydiota</taxon>
        <taxon>Chlamydiia</taxon>
        <taxon>Parachlamydiales</taxon>
        <taxon>Parachlamydiaceae</taxon>
        <taxon>Parachlamydia</taxon>
    </lineage>
</organism>
<dbReference type="Proteomes" id="UP000031307">
    <property type="component" value="Unassembled WGS sequence"/>
</dbReference>
<name>A0A0C1E3N2_9BACT</name>
<dbReference type="AlphaFoldDB" id="A0A0C1E3N2"/>